<evidence type="ECO:0000313" key="16">
    <source>
        <dbReference type="Proteomes" id="UP000283530"/>
    </source>
</evidence>
<evidence type="ECO:0000256" key="10">
    <source>
        <dbReference type="ARBA" id="ARBA00022989"/>
    </source>
</evidence>
<dbReference type="Gene3D" id="3.30.40.10">
    <property type="entry name" value="Zinc/RING finger domain, C3HC4 (zinc finger)"/>
    <property type="match status" value="1"/>
</dbReference>
<evidence type="ECO:0000256" key="3">
    <source>
        <dbReference type="ARBA" id="ARBA00012483"/>
    </source>
</evidence>
<dbReference type="AlphaFoldDB" id="A0A443NM19"/>
<keyword evidence="16" id="KW-1185">Reference proteome</keyword>
<protein>
    <recommendedName>
        <fullName evidence="3">RING-type E3 ubiquitin transferase</fullName>
        <ecNumber evidence="3">2.3.2.27</ecNumber>
    </recommendedName>
</protein>
<dbReference type="PANTHER" id="PTHR45977:SF11">
    <property type="entry name" value="E3 UBIQUITIN PROTEIN LIGASE RIE1"/>
    <property type="match status" value="1"/>
</dbReference>
<feature type="domain" description="RING-type" evidence="14">
    <location>
        <begin position="126"/>
        <end position="167"/>
    </location>
</feature>
<keyword evidence="10 13" id="KW-1133">Transmembrane helix</keyword>
<dbReference type="GO" id="GO:0061630">
    <property type="term" value="F:ubiquitin protein ligase activity"/>
    <property type="evidence" value="ECO:0007669"/>
    <property type="project" value="UniProtKB-EC"/>
</dbReference>
<keyword evidence="9" id="KW-0862">Zinc</keyword>
<dbReference type="OrthoDB" id="8062037at2759"/>
<dbReference type="Proteomes" id="UP000283530">
    <property type="component" value="Unassembled WGS sequence"/>
</dbReference>
<dbReference type="GO" id="GO:0008270">
    <property type="term" value="F:zinc ion binding"/>
    <property type="evidence" value="ECO:0007669"/>
    <property type="project" value="UniProtKB-KW"/>
</dbReference>
<dbReference type="InterPro" id="IPR001841">
    <property type="entry name" value="Znf_RING"/>
</dbReference>
<dbReference type="PROSITE" id="PS50089">
    <property type="entry name" value="ZF_RING_2"/>
    <property type="match status" value="1"/>
</dbReference>
<evidence type="ECO:0000256" key="9">
    <source>
        <dbReference type="ARBA" id="ARBA00022833"/>
    </source>
</evidence>
<reference evidence="15 16" key="1">
    <citation type="journal article" date="2019" name="Nat. Plants">
        <title>Stout camphor tree genome fills gaps in understanding of flowering plant genome evolution.</title>
        <authorList>
            <person name="Chaw S.M."/>
            <person name="Liu Y.C."/>
            <person name="Wu Y.W."/>
            <person name="Wang H.Y."/>
            <person name="Lin C.I."/>
            <person name="Wu C.S."/>
            <person name="Ke H.M."/>
            <person name="Chang L.Y."/>
            <person name="Hsu C.Y."/>
            <person name="Yang H.T."/>
            <person name="Sudianto E."/>
            <person name="Hsu M.H."/>
            <person name="Wu K.P."/>
            <person name="Wang L.N."/>
            <person name="Leebens-Mack J.H."/>
            <person name="Tsai I.J."/>
        </authorList>
    </citation>
    <scope>NUCLEOTIDE SEQUENCE [LARGE SCALE GENOMIC DNA]</scope>
    <source>
        <strain evidence="16">cv. Chaw 1501</strain>
        <tissue evidence="15">Young leaves</tissue>
    </source>
</reference>
<gene>
    <name evidence="15" type="ORF">CKAN_00815300</name>
</gene>
<dbReference type="STRING" id="337451.A0A443NM19"/>
<evidence type="ECO:0000256" key="2">
    <source>
        <dbReference type="ARBA" id="ARBA00004141"/>
    </source>
</evidence>
<evidence type="ECO:0000259" key="14">
    <source>
        <dbReference type="PROSITE" id="PS50089"/>
    </source>
</evidence>
<evidence type="ECO:0000256" key="5">
    <source>
        <dbReference type="ARBA" id="ARBA00022692"/>
    </source>
</evidence>
<accession>A0A443NM19</accession>
<evidence type="ECO:0000256" key="11">
    <source>
        <dbReference type="ARBA" id="ARBA00023136"/>
    </source>
</evidence>
<evidence type="ECO:0000256" key="7">
    <source>
        <dbReference type="ARBA" id="ARBA00022771"/>
    </source>
</evidence>
<dbReference type="GO" id="GO:0006511">
    <property type="term" value="P:ubiquitin-dependent protein catabolic process"/>
    <property type="evidence" value="ECO:0007669"/>
    <property type="project" value="TreeGrafter"/>
</dbReference>
<dbReference type="InterPro" id="IPR013083">
    <property type="entry name" value="Znf_RING/FYVE/PHD"/>
</dbReference>
<evidence type="ECO:0000256" key="13">
    <source>
        <dbReference type="SAM" id="Phobius"/>
    </source>
</evidence>
<name>A0A443NM19_9MAGN</name>
<comment type="subcellular location">
    <subcellularLocation>
        <location evidence="2">Membrane</location>
        <topology evidence="2">Multi-pass membrane protein</topology>
    </subcellularLocation>
</comment>
<dbReference type="EMBL" id="QPKB01000003">
    <property type="protein sequence ID" value="RWR79575.1"/>
    <property type="molecule type" value="Genomic_DNA"/>
</dbReference>
<feature type="transmembrane region" description="Helical" evidence="13">
    <location>
        <begin position="43"/>
        <end position="67"/>
    </location>
</feature>
<proteinExistence type="predicted"/>
<dbReference type="SMART" id="SM00184">
    <property type="entry name" value="RING"/>
    <property type="match status" value="1"/>
</dbReference>
<keyword evidence="8" id="KW-0833">Ubl conjugation pathway</keyword>
<keyword evidence="5 13" id="KW-0812">Transmembrane</keyword>
<dbReference type="GO" id="GO:0016020">
    <property type="term" value="C:membrane"/>
    <property type="evidence" value="ECO:0007669"/>
    <property type="project" value="UniProtKB-SubCell"/>
</dbReference>
<keyword evidence="7 12" id="KW-0863">Zinc-finger</keyword>
<sequence length="177" mass="19586">MASFLWWIVGFYWVVSGGATLLLNAPRLCWLAIILLAFDVFRVALACVVGIALCCCLLCFITILYAVSHQEGASEADLCILQRYRFKQTCGSGEKASARAGSMIPIAPTIRDPANKRALLHEDAECCICLTAYEDGTELQCLPCNHHFHAVCISRWLRITPTCPLCKYNILKANITV</sequence>
<feature type="transmembrane region" description="Helical" evidence="13">
    <location>
        <begin position="6"/>
        <end position="36"/>
    </location>
</feature>
<dbReference type="PANTHER" id="PTHR45977">
    <property type="entry name" value="TARGET OF ERK KINASE MPK-1"/>
    <property type="match status" value="1"/>
</dbReference>
<organism evidence="15 16">
    <name type="scientific">Cinnamomum micranthum f. kanehirae</name>
    <dbReference type="NCBI Taxonomy" id="337451"/>
    <lineage>
        <taxon>Eukaryota</taxon>
        <taxon>Viridiplantae</taxon>
        <taxon>Streptophyta</taxon>
        <taxon>Embryophyta</taxon>
        <taxon>Tracheophyta</taxon>
        <taxon>Spermatophyta</taxon>
        <taxon>Magnoliopsida</taxon>
        <taxon>Magnoliidae</taxon>
        <taxon>Laurales</taxon>
        <taxon>Lauraceae</taxon>
        <taxon>Cinnamomum</taxon>
    </lineage>
</organism>
<dbReference type="SUPFAM" id="SSF57850">
    <property type="entry name" value="RING/U-box"/>
    <property type="match status" value="1"/>
</dbReference>
<evidence type="ECO:0000256" key="6">
    <source>
        <dbReference type="ARBA" id="ARBA00022723"/>
    </source>
</evidence>
<dbReference type="EC" id="2.3.2.27" evidence="3"/>
<keyword evidence="4" id="KW-0808">Transferase</keyword>
<comment type="caution">
    <text evidence="15">The sequence shown here is derived from an EMBL/GenBank/DDBJ whole genome shotgun (WGS) entry which is preliminary data.</text>
</comment>
<keyword evidence="11 13" id="KW-0472">Membrane</keyword>
<evidence type="ECO:0000256" key="4">
    <source>
        <dbReference type="ARBA" id="ARBA00022679"/>
    </source>
</evidence>
<evidence type="ECO:0000256" key="12">
    <source>
        <dbReference type="PROSITE-ProRule" id="PRU00175"/>
    </source>
</evidence>
<dbReference type="Pfam" id="PF13639">
    <property type="entry name" value="zf-RING_2"/>
    <property type="match status" value="1"/>
</dbReference>
<dbReference type="GO" id="GO:0000325">
    <property type="term" value="C:plant-type vacuole"/>
    <property type="evidence" value="ECO:0007669"/>
    <property type="project" value="TreeGrafter"/>
</dbReference>
<keyword evidence="6" id="KW-0479">Metal-binding</keyword>
<evidence type="ECO:0000256" key="8">
    <source>
        <dbReference type="ARBA" id="ARBA00022786"/>
    </source>
</evidence>
<evidence type="ECO:0000256" key="1">
    <source>
        <dbReference type="ARBA" id="ARBA00000900"/>
    </source>
</evidence>
<dbReference type="GO" id="GO:0016567">
    <property type="term" value="P:protein ubiquitination"/>
    <property type="evidence" value="ECO:0007669"/>
    <property type="project" value="TreeGrafter"/>
</dbReference>
<evidence type="ECO:0000313" key="15">
    <source>
        <dbReference type="EMBL" id="RWR79575.1"/>
    </source>
</evidence>
<comment type="catalytic activity">
    <reaction evidence="1">
        <text>S-ubiquitinyl-[E2 ubiquitin-conjugating enzyme]-L-cysteine + [acceptor protein]-L-lysine = [E2 ubiquitin-conjugating enzyme]-L-cysteine + N(6)-ubiquitinyl-[acceptor protein]-L-lysine.</text>
        <dbReference type="EC" id="2.3.2.27"/>
    </reaction>
</comment>